<feature type="region of interest" description="Disordered" evidence="9">
    <location>
        <begin position="1"/>
        <end position="20"/>
    </location>
</feature>
<dbReference type="RefSeq" id="XP_064712160.1">
    <property type="nucleotide sequence ID" value="XM_064844300.1"/>
</dbReference>
<comment type="cofactor">
    <cofactor evidence="1">
        <name>Fe(2+)</name>
        <dbReference type="ChEBI" id="CHEBI:29033"/>
    </cofactor>
</comment>
<dbReference type="PANTHER" id="PTHR39479">
    <property type="match status" value="1"/>
</dbReference>
<evidence type="ECO:0000313" key="10">
    <source>
        <dbReference type="EMBL" id="KAK5064836.1"/>
    </source>
</evidence>
<dbReference type="AlphaFoldDB" id="A0AAV9NR72"/>
<evidence type="ECO:0000256" key="1">
    <source>
        <dbReference type="ARBA" id="ARBA00001954"/>
    </source>
</evidence>
<comment type="similarity">
    <text evidence="5">Belongs to the 2-oxoadipate dioxygenase/decarboxylase family.</text>
</comment>
<dbReference type="Gene3D" id="3.10.180.80">
    <property type="entry name" value="Uncharacterised protein PF07063, DUF1338"/>
    <property type="match status" value="1"/>
</dbReference>
<dbReference type="InterPro" id="IPR009770">
    <property type="entry name" value="HGLS"/>
</dbReference>
<name>A0AAV9NR72_9EURO</name>
<gene>
    <name evidence="10" type="ORF">LTR84_000670</name>
</gene>
<evidence type="ECO:0000256" key="2">
    <source>
        <dbReference type="ARBA" id="ARBA00022964"/>
    </source>
</evidence>
<dbReference type="GeneID" id="89968892"/>
<feature type="compositionally biased region" description="Low complexity" evidence="9">
    <location>
        <begin position="461"/>
        <end position="476"/>
    </location>
</feature>
<sequence length="541" mass="61297">MQVSNDSHQSTKREYRRGISRSTFTQTTTQWKENRLLQRFAEMTPALGHVCEFHDGEHYHHPDLVDQDDLRAEFALAMSAMYKQEVPLYGDLVQIVREVNQAVIEEGNTANRAFEEERLDLEGHGAIRLGSEQELRVIRRVFALIGLYPVGYYDLSVADLPMHATAFRPVSQRALARNPFRVFTTILRPNLLEPRSRELALSMILRRKIFTDQLLDHIEQGEAHGGFTRIQASSFIHEALNTFRWQHSAACSFEDYQTLKSEHPILADISCFGTAHINHLTPRTLDIDRAYTLMKSRGLKVKDGIEGPPRRSVPVLLRPTSFLALEERTLFRGRGGLATAVFQGMHKAHFGEIEQRGAAVTPKGRSLYDAVLAEVSHFDWVSDFNARLPDNWNDLLEQGLVYCLYRVQKTDLSQGFNRIARAEPVSVQQLLKDGILEAIPQTYEDFLPISAAGIFRSNLSESGSSESSHFSNASSGTAERKPDMEHDHQFPKGNWSFSDQDGFEEALGCKVMDPYQWYANAQGESLQECSRILGLAISERV</sequence>
<dbReference type="EMBL" id="JAVRRD010000001">
    <property type="protein sequence ID" value="KAK5064836.1"/>
    <property type="molecule type" value="Genomic_DNA"/>
</dbReference>
<dbReference type="Proteomes" id="UP001358417">
    <property type="component" value="Unassembled WGS sequence"/>
</dbReference>
<keyword evidence="2" id="KW-0223">Dioxygenase</keyword>
<evidence type="ECO:0000256" key="8">
    <source>
        <dbReference type="ARBA" id="ARBA00035045"/>
    </source>
</evidence>
<dbReference type="InterPro" id="IPR047869">
    <property type="entry name" value="YdcJ_bac-like"/>
</dbReference>
<comment type="caution">
    <text evidence="10">The sequence shown here is derived from an EMBL/GenBank/DDBJ whole genome shotgun (WGS) entry which is preliminary data.</text>
</comment>
<dbReference type="Pfam" id="PF07063">
    <property type="entry name" value="HGLS"/>
    <property type="match status" value="1"/>
</dbReference>
<accession>A0AAV9NR72</accession>
<evidence type="ECO:0000256" key="4">
    <source>
        <dbReference type="ARBA" id="ARBA00023004"/>
    </source>
</evidence>
<evidence type="ECO:0000256" key="7">
    <source>
        <dbReference type="ARBA" id="ARBA00035034"/>
    </source>
</evidence>
<feature type="region of interest" description="Disordered" evidence="9">
    <location>
        <begin position="461"/>
        <end position="495"/>
    </location>
</feature>
<dbReference type="EC" id="1.13.11.93" evidence="6"/>
<evidence type="ECO:0000256" key="3">
    <source>
        <dbReference type="ARBA" id="ARBA00023002"/>
    </source>
</evidence>
<keyword evidence="4" id="KW-0408">Iron</keyword>
<dbReference type="PANTHER" id="PTHR39479:SF2">
    <property type="entry name" value="2-OXOADIPATE DIOXYGENASE_DECARBOXYLASE"/>
    <property type="match status" value="1"/>
</dbReference>
<evidence type="ECO:0000256" key="5">
    <source>
        <dbReference type="ARBA" id="ARBA00035013"/>
    </source>
</evidence>
<dbReference type="CDD" id="cd16348">
    <property type="entry name" value="VOC_YdcJ_like"/>
    <property type="match status" value="1"/>
</dbReference>
<dbReference type="GO" id="GO:0051213">
    <property type="term" value="F:dioxygenase activity"/>
    <property type="evidence" value="ECO:0007669"/>
    <property type="project" value="UniProtKB-KW"/>
</dbReference>
<keyword evidence="11" id="KW-1185">Reference proteome</keyword>
<evidence type="ECO:0000313" key="11">
    <source>
        <dbReference type="Proteomes" id="UP001358417"/>
    </source>
</evidence>
<dbReference type="SMART" id="SM01150">
    <property type="entry name" value="DUF1338"/>
    <property type="match status" value="1"/>
</dbReference>
<keyword evidence="3" id="KW-0560">Oxidoreductase</keyword>
<feature type="compositionally biased region" description="Basic and acidic residues" evidence="9">
    <location>
        <begin position="478"/>
        <end position="490"/>
    </location>
</feature>
<organism evidence="10 11">
    <name type="scientific">Exophiala bonariae</name>
    <dbReference type="NCBI Taxonomy" id="1690606"/>
    <lineage>
        <taxon>Eukaryota</taxon>
        <taxon>Fungi</taxon>
        <taxon>Dikarya</taxon>
        <taxon>Ascomycota</taxon>
        <taxon>Pezizomycotina</taxon>
        <taxon>Eurotiomycetes</taxon>
        <taxon>Chaetothyriomycetidae</taxon>
        <taxon>Chaetothyriales</taxon>
        <taxon>Herpotrichiellaceae</taxon>
        <taxon>Exophiala</taxon>
    </lineage>
</organism>
<evidence type="ECO:0000256" key="9">
    <source>
        <dbReference type="SAM" id="MobiDB-lite"/>
    </source>
</evidence>
<reference evidence="10 11" key="1">
    <citation type="submission" date="2023-08" db="EMBL/GenBank/DDBJ databases">
        <title>Black Yeasts Isolated from many extreme environments.</title>
        <authorList>
            <person name="Coleine C."/>
            <person name="Stajich J.E."/>
            <person name="Selbmann L."/>
        </authorList>
    </citation>
    <scope>NUCLEOTIDE SEQUENCE [LARGE SCALE GENOMIC DNA]</scope>
    <source>
        <strain evidence="10 11">CCFEE 5792</strain>
    </source>
</reference>
<proteinExistence type="inferred from homology"/>
<protein>
    <recommendedName>
        <fullName evidence="7">2-oxoadipate dioxygenase/decarboxylase</fullName>
        <ecNumber evidence="6">1.13.11.93</ecNumber>
    </recommendedName>
    <alternativeName>
        <fullName evidence="8">2-hydroxyglutarate synthase</fullName>
    </alternativeName>
</protein>
<evidence type="ECO:0000256" key="6">
    <source>
        <dbReference type="ARBA" id="ARBA00035023"/>
    </source>
</evidence>